<evidence type="ECO:0000256" key="8">
    <source>
        <dbReference type="SAM" id="MobiDB-lite"/>
    </source>
</evidence>
<evidence type="ECO:0000256" key="5">
    <source>
        <dbReference type="ARBA" id="ARBA00022679"/>
    </source>
</evidence>
<keyword evidence="3" id="KW-0285">Flavoprotein</keyword>
<dbReference type="OMA" id="HIGAYRF"/>
<keyword evidence="12" id="KW-1185">Reference proteome</keyword>
<dbReference type="SUPFAM" id="SSF82114">
    <property type="entry name" value="Riboflavin kinase-like"/>
    <property type="match status" value="2"/>
</dbReference>
<dbReference type="GO" id="GO:0005524">
    <property type="term" value="F:ATP binding"/>
    <property type="evidence" value="ECO:0007669"/>
    <property type="project" value="UniProtKB-KW"/>
</dbReference>
<feature type="region of interest" description="Disordered" evidence="8">
    <location>
        <begin position="887"/>
        <end position="918"/>
    </location>
</feature>
<dbReference type="RefSeq" id="XP_003885558.1">
    <property type="nucleotide sequence ID" value="XM_003885509.1"/>
</dbReference>
<feature type="region of interest" description="Disordered" evidence="8">
    <location>
        <begin position="170"/>
        <end position="194"/>
    </location>
</feature>
<feature type="compositionally biased region" description="Low complexity" evidence="8">
    <location>
        <begin position="1"/>
        <end position="16"/>
    </location>
</feature>
<dbReference type="eggNOG" id="KOG3110">
    <property type="taxonomic scope" value="Eukaryota"/>
</dbReference>
<evidence type="ECO:0000259" key="9">
    <source>
        <dbReference type="SMART" id="SM00904"/>
    </source>
</evidence>
<feature type="region of interest" description="Disordered" evidence="8">
    <location>
        <begin position="762"/>
        <end position="835"/>
    </location>
</feature>
<dbReference type="OrthoDB" id="276388at2759"/>
<feature type="region of interest" description="Disordered" evidence="8">
    <location>
        <begin position="1"/>
        <end position="31"/>
    </location>
</feature>
<feature type="compositionally biased region" description="Low complexity" evidence="8">
    <location>
        <begin position="463"/>
        <end position="482"/>
    </location>
</feature>
<dbReference type="UniPathway" id="UPA00276">
    <property type="reaction ID" value="UER00406"/>
</dbReference>
<dbReference type="GO" id="GO:0009398">
    <property type="term" value="P:FMN biosynthetic process"/>
    <property type="evidence" value="ECO:0007669"/>
    <property type="project" value="UniProtKB-UniPathway"/>
</dbReference>
<feature type="region of interest" description="Disordered" evidence="8">
    <location>
        <begin position="93"/>
        <end position="136"/>
    </location>
</feature>
<feature type="region of interest" description="Disordered" evidence="8">
    <location>
        <begin position="332"/>
        <end position="380"/>
    </location>
</feature>
<dbReference type="VEuPathDB" id="ToxoDB:NCLIV_059550"/>
<feature type="region of interest" description="Disordered" evidence="8">
    <location>
        <begin position="426"/>
        <end position="482"/>
    </location>
</feature>
<dbReference type="InParanoid" id="F0VP84"/>
<organism evidence="10 12">
    <name type="scientific">Neospora caninum (strain Liverpool)</name>
    <dbReference type="NCBI Taxonomy" id="572307"/>
    <lineage>
        <taxon>Eukaryota</taxon>
        <taxon>Sar</taxon>
        <taxon>Alveolata</taxon>
        <taxon>Apicomplexa</taxon>
        <taxon>Conoidasida</taxon>
        <taxon>Coccidia</taxon>
        <taxon>Eucoccidiorida</taxon>
        <taxon>Eimeriorina</taxon>
        <taxon>Sarcocystidae</taxon>
        <taxon>Neospora</taxon>
    </lineage>
</organism>
<reference evidence="12" key="3">
    <citation type="journal article" date="2012" name="PLoS Pathog.">
        <title>Comparative genomics of the apicomplexan parasites Toxoplasma gondii and Neospora caninum: Coccidia differing in host range and transmission strategy.</title>
        <authorList>
            <person name="Reid A.J."/>
            <person name="Vermont S.J."/>
            <person name="Cotton J.A."/>
            <person name="Harris D."/>
            <person name="Hill-Cawthorne G.A."/>
            <person name="Konen-Waisman S."/>
            <person name="Latham S.M."/>
            <person name="Mourier T."/>
            <person name="Norton R."/>
            <person name="Quail M.A."/>
            <person name="Sanders M."/>
            <person name="Shanmugam D."/>
            <person name="Sohal A."/>
            <person name="Wasmuth J.D."/>
            <person name="Brunk B."/>
            <person name="Grigg M.E."/>
            <person name="Howard J.C."/>
            <person name="Parkinson J."/>
            <person name="Roos D.S."/>
            <person name="Trees A.J."/>
            <person name="Berriman M."/>
            <person name="Pain A."/>
            <person name="Wastling J.M."/>
        </authorList>
    </citation>
    <scope>NUCLEOTIDE SEQUENCE [LARGE SCALE GENOMIC DNA]</scope>
    <source>
        <strain evidence="12">Liverpool</strain>
    </source>
</reference>
<reference evidence="11" key="4">
    <citation type="journal article" date="2015" name="PLoS ONE">
        <title>Comprehensive Evaluation of Toxoplasma gondii VEG and Neospora caninum LIV Genomes with Tachyzoite Stage Transcriptome and Proteome Defines Novel Transcript Features.</title>
        <authorList>
            <person name="Ramaprasad A."/>
            <person name="Mourier T."/>
            <person name="Naeem R."/>
            <person name="Malas T.B."/>
            <person name="Moussa E."/>
            <person name="Panigrahi A."/>
            <person name="Vermont S.J."/>
            <person name="Otto T.D."/>
            <person name="Wastling J."/>
            <person name="Pain A."/>
        </authorList>
    </citation>
    <scope>NUCLEOTIDE SEQUENCE</scope>
    <source>
        <strain evidence="11">Liverpool</strain>
    </source>
</reference>
<evidence type="ECO:0000256" key="7">
    <source>
        <dbReference type="ARBA" id="ARBA00022840"/>
    </source>
</evidence>
<gene>
    <name evidence="11" type="ORF">BN1204_059550</name>
    <name evidence="10" type="ORF">NCLIV_059550</name>
</gene>
<dbReference type="InterPro" id="IPR023468">
    <property type="entry name" value="Riboflavin_kinase"/>
</dbReference>
<dbReference type="InterPro" id="IPR023465">
    <property type="entry name" value="Riboflavin_kinase_dom_sf"/>
</dbReference>
<feature type="compositionally biased region" description="Low complexity" evidence="8">
    <location>
        <begin position="818"/>
        <end position="827"/>
    </location>
</feature>
<evidence type="ECO:0000256" key="6">
    <source>
        <dbReference type="ARBA" id="ARBA00022741"/>
    </source>
</evidence>
<feature type="compositionally biased region" description="Basic and acidic residues" evidence="8">
    <location>
        <begin position="96"/>
        <end position="112"/>
    </location>
</feature>
<protein>
    <recommendedName>
        <fullName evidence="2">riboflavin kinase</fullName>
        <ecNumber evidence="2">2.7.1.26</ecNumber>
    </recommendedName>
</protein>
<evidence type="ECO:0000313" key="11">
    <source>
        <dbReference type="EMBL" id="CEL70269.1"/>
    </source>
</evidence>
<dbReference type="PANTHER" id="PTHR22749:SF6">
    <property type="entry name" value="RIBOFLAVIN KINASE"/>
    <property type="match status" value="1"/>
</dbReference>
<dbReference type="GO" id="GO:0008531">
    <property type="term" value="F:riboflavin kinase activity"/>
    <property type="evidence" value="ECO:0007669"/>
    <property type="project" value="UniProtKB-EC"/>
</dbReference>
<evidence type="ECO:0000313" key="10">
    <source>
        <dbReference type="EMBL" id="CBZ55530.1"/>
    </source>
</evidence>
<dbReference type="SMART" id="SM00904">
    <property type="entry name" value="Flavokinase"/>
    <property type="match status" value="1"/>
</dbReference>
<feature type="domain" description="Riboflavin kinase" evidence="9">
    <location>
        <begin position="745"/>
        <end position="1000"/>
    </location>
</feature>
<dbReference type="GO" id="GO:0009231">
    <property type="term" value="P:riboflavin biosynthetic process"/>
    <property type="evidence" value="ECO:0007669"/>
    <property type="project" value="InterPro"/>
</dbReference>
<proteinExistence type="predicted"/>
<reference evidence="10" key="1">
    <citation type="submission" date="2011-02" db="EMBL/GenBank/DDBJ databases">
        <authorList>
            <person name="Aslett M."/>
        </authorList>
    </citation>
    <scope>NUCLEOTIDE SEQUENCE</scope>
    <source>
        <strain evidence="10">Liverpool</strain>
    </source>
</reference>
<feature type="compositionally biased region" description="Basic residues" evidence="8">
    <location>
        <begin position="332"/>
        <end position="342"/>
    </location>
</feature>
<keyword evidence="4" id="KW-0288">FMN</keyword>
<keyword evidence="6" id="KW-0547">Nucleotide-binding</keyword>
<dbReference type="EMBL" id="LN714486">
    <property type="protein sequence ID" value="CEL70269.1"/>
    <property type="molecule type" value="Genomic_DNA"/>
</dbReference>
<comment type="pathway">
    <text evidence="1">Cofactor biosynthesis; FMN biosynthesis; FMN from riboflavin (ATP route): step 1/1.</text>
</comment>
<dbReference type="PANTHER" id="PTHR22749">
    <property type="entry name" value="RIBOFLAVIN KINASE/FMN ADENYLYLTRANSFERASE"/>
    <property type="match status" value="1"/>
</dbReference>
<evidence type="ECO:0000256" key="3">
    <source>
        <dbReference type="ARBA" id="ARBA00022630"/>
    </source>
</evidence>
<accession>F0VP84</accession>
<evidence type="ECO:0000256" key="1">
    <source>
        <dbReference type="ARBA" id="ARBA00005201"/>
    </source>
</evidence>
<keyword evidence="5 11" id="KW-0808">Transferase</keyword>
<feature type="compositionally biased region" description="Polar residues" evidence="8">
    <location>
        <begin position="774"/>
        <end position="785"/>
    </location>
</feature>
<feature type="compositionally biased region" description="Basic and acidic residues" evidence="8">
    <location>
        <begin position="357"/>
        <end position="380"/>
    </location>
</feature>
<dbReference type="GeneID" id="13440943"/>
<dbReference type="EMBL" id="FR823392">
    <property type="protein sequence ID" value="CBZ55530.1"/>
    <property type="molecule type" value="Genomic_DNA"/>
</dbReference>
<dbReference type="Pfam" id="PF01687">
    <property type="entry name" value="Flavokinase"/>
    <property type="match status" value="2"/>
</dbReference>
<dbReference type="Gene3D" id="2.40.30.30">
    <property type="entry name" value="Riboflavin kinase-like"/>
    <property type="match status" value="1"/>
</dbReference>
<reference evidence="10" key="2">
    <citation type="submission" date="2011-03" db="EMBL/GenBank/DDBJ databases">
        <title>Comparative genomics and transcriptomics of Neospora caninum and Toxoplasma gondii.</title>
        <authorList>
            <person name="Reid A.J."/>
            <person name="Sohal A."/>
            <person name="Harris D."/>
            <person name="Quail M."/>
            <person name="Sanders M."/>
            <person name="Berriman M."/>
            <person name="Wastling J.M."/>
            <person name="Pain A."/>
        </authorList>
    </citation>
    <scope>NUCLEOTIDE SEQUENCE</scope>
    <source>
        <strain evidence="10">Liverpool</strain>
    </source>
</reference>
<keyword evidence="10" id="KW-0418">Kinase</keyword>
<dbReference type="AlphaFoldDB" id="F0VP84"/>
<name>F0VP84_NEOCL</name>
<dbReference type="EC" id="2.7.1.26" evidence="2"/>
<feature type="compositionally biased region" description="Polar residues" evidence="8">
    <location>
        <begin position="428"/>
        <end position="462"/>
    </location>
</feature>
<dbReference type="InterPro" id="IPR015865">
    <property type="entry name" value="Riboflavin_kinase_bac/euk"/>
</dbReference>
<sequence>MSRAASPPVARASPLSPQLPSCTDAPATFPMRRGPPQSSVVLIEADALVLDWGSLLQCILQGFVHRKLLPEESSTILLPGCSLLHAGTRIATRTASAEKDRLGGQPARRDSPHSAQKASKQTRVEDGEAFPHISSRACGEDEASVRTLCGRLLTTVPMPDGSQETIQSAIPEDSTRPPAGVLPSDAQAPTLAHPPCPSSLSRVMNALKVAVKPHIGAYRFLRILALHALADSLETSAQNAPSEGRFADELELKHEAENSEGSSRPLHLVFCTSNASVWRDHLATLEDGARATRGRPQAGDALLHLSHAGVVSLFPLQDGVDALRRFVERKVHETRRKSRRTRHETAPELGESLAAGEDGKDAKQGKKDLCRQESDDQHCGEKRLKGEEDILHAASAVTVAAKTKAFARFASAAGFTNLVPSLRGMQLRPSSTTQPRAECETSQPSTAATTPLSNRVETSELTSPFRSARSASVRSNSPSPAPSGACASLICGTGQFGSGGRRRGDRVCSLCRSPFAVDALPNGVHARVGAEEVSPGAAFQLCNTCDTDLEARLLDSIDDVDLQRLLHPDSLPRSPTERLSVLATSPPHCDIVRSSDAANSGVCSRVSLPDSCSSTPEASLVSSRTQTDVAPLLRLPFLQPPVYPHKVAPLAFARPKPASSLPSGASEANPDFRTASGDGRGASLPWRACACCRFLAEEAAGLEADVGGLSRKPPNANSAVRGSPGLWGTWSAAATGLEAWGRSVVLATPVLVSGEVVKGFGRGSKMLGIPTANVRETQPPVSLSTGEAYRERQNRSASETVPRPPHRLSDDSAEAEAEAQGSAPAAERPGSKADHARELRGQWGEIGEADGGENNGHLERDLERASPVTLFPGVYYGWAALHPLPRTGRRAEGQGRSAESNEPLRDQAGGKNADTGRTAGPAEKIKVYKTAMSIGYNPYFDNTSVTIEPYIYHEFDEDFVGSPITVVITGFLRSEASFSSFGHLIQAIQNDCEICRIALDHPIHLPSKHMLESLCSET</sequence>
<evidence type="ECO:0000313" key="12">
    <source>
        <dbReference type="Proteomes" id="UP000007494"/>
    </source>
</evidence>
<keyword evidence="7" id="KW-0067">ATP-binding</keyword>
<evidence type="ECO:0000256" key="2">
    <source>
        <dbReference type="ARBA" id="ARBA00012105"/>
    </source>
</evidence>
<dbReference type="Proteomes" id="UP000007494">
    <property type="component" value="Chromosome XI"/>
</dbReference>
<evidence type="ECO:0000256" key="4">
    <source>
        <dbReference type="ARBA" id="ARBA00022643"/>
    </source>
</evidence>